<accession>A0AA38ZHI8</accession>
<protein>
    <recommendedName>
        <fullName evidence="1">Dynamin N-terminal domain-containing protein</fullName>
    </recommendedName>
</protein>
<reference evidence="2 3" key="1">
    <citation type="journal article" date="2023" name="BMC Biotechnol.">
        <title>Vitis rotundifolia cv Carlos genome sequencing.</title>
        <authorList>
            <person name="Huff M."/>
            <person name="Hulse-Kemp A."/>
            <person name="Scheffler B."/>
            <person name="Youngblood R."/>
            <person name="Simpson S."/>
            <person name="Babiker E."/>
            <person name="Staton M."/>
        </authorList>
    </citation>
    <scope>NUCLEOTIDE SEQUENCE [LARGE SCALE GENOMIC DNA]</scope>
    <source>
        <tissue evidence="2">Leaf</tissue>
    </source>
</reference>
<gene>
    <name evidence="2" type="ORF">PVL29_014719</name>
</gene>
<dbReference type="SUPFAM" id="SSF52540">
    <property type="entry name" value="P-loop containing nucleoside triphosphate hydrolases"/>
    <property type="match status" value="1"/>
</dbReference>
<feature type="domain" description="Dynamin N-terminal" evidence="1">
    <location>
        <begin position="44"/>
        <end position="105"/>
    </location>
</feature>
<name>A0AA38ZHI8_VITRO</name>
<evidence type="ECO:0000259" key="1">
    <source>
        <dbReference type="Pfam" id="PF00350"/>
    </source>
</evidence>
<dbReference type="GO" id="GO:0008017">
    <property type="term" value="F:microtubule binding"/>
    <property type="evidence" value="ECO:0007669"/>
    <property type="project" value="TreeGrafter"/>
</dbReference>
<dbReference type="InterPro" id="IPR022812">
    <property type="entry name" value="Dynamin"/>
</dbReference>
<sequence length="205" mass="22333">MEAIDELVRLLGSMRQVVVLLADEDVDENLSSISSCRGSTFLNVVALGNVGASKSAILDSLIGHPVFPTRENGATRAPIYIDLQKDGSLSSKSIILQIDNKSQQLQTIRAPSLKLVDLPGLDQRIMDETLVSEYAQHNDVILLVIGPATQAPKIASSRAFKIAKEYDEGGTEHGRSSYCYGQCTLRFSHPCNLNSLEDGQRTWSS</sequence>
<dbReference type="GO" id="GO:0005874">
    <property type="term" value="C:microtubule"/>
    <property type="evidence" value="ECO:0007669"/>
    <property type="project" value="TreeGrafter"/>
</dbReference>
<dbReference type="GO" id="GO:0005737">
    <property type="term" value="C:cytoplasm"/>
    <property type="evidence" value="ECO:0007669"/>
    <property type="project" value="TreeGrafter"/>
</dbReference>
<dbReference type="GO" id="GO:0003924">
    <property type="term" value="F:GTPase activity"/>
    <property type="evidence" value="ECO:0007669"/>
    <property type="project" value="TreeGrafter"/>
</dbReference>
<evidence type="ECO:0000313" key="3">
    <source>
        <dbReference type="Proteomes" id="UP001168098"/>
    </source>
</evidence>
<dbReference type="PANTHER" id="PTHR11566:SF219">
    <property type="entry name" value="DYNAMIN GTPASE"/>
    <property type="match status" value="1"/>
</dbReference>
<feature type="domain" description="Dynamin N-terminal" evidence="1">
    <location>
        <begin position="106"/>
        <end position="170"/>
    </location>
</feature>
<dbReference type="EMBL" id="JARBHA010000011">
    <property type="protein sequence ID" value="KAJ9689196.1"/>
    <property type="molecule type" value="Genomic_DNA"/>
</dbReference>
<dbReference type="InterPro" id="IPR027417">
    <property type="entry name" value="P-loop_NTPase"/>
</dbReference>
<dbReference type="InterPro" id="IPR045063">
    <property type="entry name" value="Dynamin_N"/>
</dbReference>
<comment type="caution">
    <text evidence="2">The sequence shown here is derived from an EMBL/GenBank/DDBJ whole genome shotgun (WGS) entry which is preliminary data.</text>
</comment>
<dbReference type="Pfam" id="PF00350">
    <property type="entry name" value="Dynamin_N"/>
    <property type="match status" value="2"/>
</dbReference>
<keyword evidence="3" id="KW-1185">Reference proteome</keyword>
<organism evidence="2 3">
    <name type="scientific">Vitis rotundifolia</name>
    <name type="common">Muscadine grape</name>
    <dbReference type="NCBI Taxonomy" id="103349"/>
    <lineage>
        <taxon>Eukaryota</taxon>
        <taxon>Viridiplantae</taxon>
        <taxon>Streptophyta</taxon>
        <taxon>Embryophyta</taxon>
        <taxon>Tracheophyta</taxon>
        <taxon>Spermatophyta</taxon>
        <taxon>Magnoliopsida</taxon>
        <taxon>eudicotyledons</taxon>
        <taxon>Gunneridae</taxon>
        <taxon>Pentapetalae</taxon>
        <taxon>rosids</taxon>
        <taxon>Vitales</taxon>
        <taxon>Vitaceae</taxon>
        <taxon>Viteae</taxon>
        <taxon>Vitis</taxon>
    </lineage>
</organism>
<dbReference type="AlphaFoldDB" id="A0AA38ZHI8"/>
<dbReference type="GO" id="GO:0016020">
    <property type="term" value="C:membrane"/>
    <property type="evidence" value="ECO:0007669"/>
    <property type="project" value="TreeGrafter"/>
</dbReference>
<dbReference type="Gene3D" id="3.40.50.300">
    <property type="entry name" value="P-loop containing nucleotide triphosphate hydrolases"/>
    <property type="match status" value="1"/>
</dbReference>
<dbReference type="Proteomes" id="UP001168098">
    <property type="component" value="Unassembled WGS sequence"/>
</dbReference>
<proteinExistence type="predicted"/>
<evidence type="ECO:0000313" key="2">
    <source>
        <dbReference type="EMBL" id="KAJ9689196.1"/>
    </source>
</evidence>
<dbReference type="PANTHER" id="PTHR11566">
    <property type="entry name" value="DYNAMIN"/>
    <property type="match status" value="1"/>
</dbReference>